<accession>A0A1M7KW68</accession>
<sequence>MVDENALSAMARLRIALRTLEADLGMGDLSPPELDALAAIVELSQAHQHFKPTELVNHRLLQQISRASKYRVIHSLEERGVLKPVDLKGRKFYTLNSAEL</sequence>
<dbReference type="Proteomes" id="UP000322545">
    <property type="component" value="Unassembled WGS sequence"/>
</dbReference>
<dbReference type="Gene3D" id="1.10.10.10">
    <property type="entry name" value="Winged helix-like DNA-binding domain superfamily/Winged helix DNA-binding domain"/>
    <property type="match status" value="1"/>
</dbReference>
<dbReference type="RefSeq" id="WP_149780789.1">
    <property type="nucleotide sequence ID" value="NZ_FRCB01000012.1"/>
</dbReference>
<evidence type="ECO:0000313" key="2">
    <source>
        <dbReference type="Proteomes" id="UP000322545"/>
    </source>
</evidence>
<dbReference type="EMBL" id="FRCB01000012">
    <property type="protein sequence ID" value="SHM69499.1"/>
    <property type="molecule type" value="Genomic_DNA"/>
</dbReference>
<keyword evidence="2" id="KW-1185">Reference proteome</keyword>
<organism evidence="1 2">
    <name type="scientific">Roseovarius litoreus</name>
    <dbReference type="NCBI Taxonomy" id="1155722"/>
    <lineage>
        <taxon>Bacteria</taxon>
        <taxon>Pseudomonadati</taxon>
        <taxon>Pseudomonadota</taxon>
        <taxon>Alphaproteobacteria</taxon>
        <taxon>Rhodobacterales</taxon>
        <taxon>Roseobacteraceae</taxon>
        <taxon>Roseovarius</taxon>
    </lineage>
</organism>
<evidence type="ECO:0000313" key="1">
    <source>
        <dbReference type="EMBL" id="SHM69499.1"/>
    </source>
</evidence>
<gene>
    <name evidence="1" type="ORF">SAMN05443432_11239</name>
</gene>
<dbReference type="AlphaFoldDB" id="A0A1M7KW68"/>
<protein>
    <submittedName>
        <fullName evidence="1">Uncharacterized protein</fullName>
    </submittedName>
</protein>
<proteinExistence type="predicted"/>
<name>A0A1M7KW68_9RHOB</name>
<reference evidence="1 2" key="1">
    <citation type="submission" date="2016-11" db="EMBL/GenBank/DDBJ databases">
        <authorList>
            <person name="Varghese N."/>
            <person name="Submissions S."/>
        </authorList>
    </citation>
    <scope>NUCLEOTIDE SEQUENCE [LARGE SCALE GENOMIC DNA]</scope>
    <source>
        <strain evidence="1 2">DSM 28249</strain>
    </source>
</reference>
<dbReference type="InterPro" id="IPR036388">
    <property type="entry name" value="WH-like_DNA-bd_sf"/>
</dbReference>